<dbReference type="GO" id="GO:0016757">
    <property type="term" value="F:glycosyltransferase activity"/>
    <property type="evidence" value="ECO:0007669"/>
    <property type="project" value="UniProtKB-KW"/>
</dbReference>
<protein>
    <submittedName>
        <fullName evidence="3">Glycosyltransferase family 4 protein</fullName>
        <ecNumber evidence="3">2.4.-.-</ecNumber>
    </submittedName>
</protein>
<keyword evidence="3" id="KW-0328">Glycosyltransferase</keyword>
<dbReference type="Proteomes" id="UP001262889">
    <property type="component" value="Unassembled WGS sequence"/>
</dbReference>
<proteinExistence type="predicted"/>
<dbReference type="CDD" id="cd03801">
    <property type="entry name" value="GT4_PimA-like"/>
    <property type="match status" value="1"/>
</dbReference>
<dbReference type="EC" id="2.4.-.-" evidence="3"/>
<dbReference type="InterPro" id="IPR001296">
    <property type="entry name" value="Glyco_trans_1"/>
</dbReference>
<keyword evidence="1 3" id="KW-0808">Transferase</keyword>
<accession>A0ABU3C9L9</accession>
<name>A0ABU3C9L9_9FLAO</name>
<sequence length="368" mass="42113">MKFGIITYIEHKEYEKQYYSYSPYIDEMNLWLKYANSALVLAPKFSQSPDDSETSYATNPDFIEVPALNFSSTGEALRSTFKTPGILMKIWKVCKDSDHIHLRCPGNISLLGCIVQIFFPKKPKTVKYAGNWDPASKQPGSYRFQKWILSNTFLSRNMKVLVYGKWPKQSTNIVPFFTASYSEKEIQSKEKVFSGVLNFIFVGSLSEGKEPLKAIKIVQFLRKNGLNVNLRLYGEGILKNEIEDYISTSGSHDYIMLKGFVKKEKLKKIYQDSHFLLLPSRSEGWPKAVAEAMFFGCIPVSTPVSCVPWMLGNENRGILIEPEPAAAGQKILDLIKDKEKLKRLSENAKNWSRQYTLERFESEISKLL</sequence>
<keyword evidence="4" id="KW-1185">Reference proteome</keyword>
<evidence type="ECO:0000256" key="1">
    <source>
        <dbReference type="ARBA" id="ARBA00022679"/>
    </source>
</evidence>
<comment type="caution">
    <text evidence="3">The sequence shown here is derived from an EMBL/GenBank/DDBJ whole genome shotgun (WGS) entry which is preliminary data.</text>
</comment>
<gene>
    <name evidence="3" type="ORF">RM553_09335</name>
</gene>
<dbReference type="PANTHER" id="PTHR46401">
    <property type="entry name" value="GLYCOSYLTRANSFERASE WBBK-RELATED"/>
    <property type="match status" value="1"/>
</dbReference>
<dbReference type="SUPFAM" id="SSF53756">
    <property type="entry name" value="UDP-Glycosyltransferase/glycogen phosphorylase"/>
    <property type="match status" value="1"/>
</dbReference>
<dbReference type="PANTHER" id="PTHR46401:SF2">
    <property type="entry name" value="GLYCOSYLTRANSFERASE WBBK-RELATED"/>
    <property type="match status" value="1"/>
</dbReference>
<evidence type="ECO:0000313" key="3">
    <source>
        <dbReference type="EMBL" id="MDT0643028.1"/>
    </source>
</evidence>
<feature type="domain" description="Glycosyl transferase family 1" evidence="2">
    <location>
        <begin position="185"/>
        <end position="351"/>
    </location>
</feature>
<organism evidence="3 4">
    <name type="scientific">Autumnicola tepida</name>
    <dbReference type="NCBI Taxonomy" id="3075595"/>
    <lineage>
        <taxon>Bacteria</taxon>
        <taxon>Pseudomonadati</taxon>
        <taxon>Bacteroidota</taxon>
        <taxon>Flavobacteriia</taxon>
        <taxon>Flavobacteriales</taxon>
        <taxon>Flavobacteriaceae</taxon>
        <taxon>Autumnicola</taxon>
    </lineage>
</organism>
<dbReference type="RefSeq" id="WP_311534649.1">
    <property type="nucleotide sequence ID" value="NZ_JAVRHQ010000009.1"/>
</dbReference>
<dbReference type="Gene3D" id="3.40.50.2000">
    <property type="entry name" value="Glycogen Phosphorylase B"/>
    <property type="match status" value="2"/>
</dbReference>
<reference evidence="3 4" key="1">
    <citation type="submission" date="2023-09" db="EMBL/GenBank/DDBJ databases">
        <authorList>
            <person name="Rey-Velasco X."/>
        </authorList>
    </citation>
    <scope>NUCLEOTIDE SEQUENCE [LARGE SCALE GENOMIC DNA]</scope>
    <source>
        <strain evidence="3 4">F363</strain>
    </source>
</reference>
<evidence type="ECO:0000259" key="2">
    <source>
        <dbReference type="Pfam" id="PF00534"/>
    </source>
</evidence>
<dbReference type="EMBL" id="JAVRHQ010000009">
    <property type="protein sequence ID" value="MDT0643028.1"/>
    <property type="molecule type" value="Genomic_DNA"/>
</dbReference>
<evidence type="ECO:0000313" key="4">
    <source>
        <dbReference type="Proteomes" id="UP001262889"/>
    </source>
</evidence>
<dbReference type="Pfam" id="PF00534">
    <property type="entry name" value="Glycos_transf_1"/>
    <property type="match status" value="1"/>
</dbReference>